<dbReference type="PROSITE" id="PS51257">
    <property type="entry name" value="PROKAR_LIPOPROTEIN"/>
    <property type="match status" value="1"/>
</dbReference>
<accession>A0A9R1CBL0</accession>
<comment type="caution">
    <text evidence="1">The sequence shown here is derived from an EMBL/GenBank/DDBJ whole genome shotgun (WGS) entry which is preliminary data.</text>
</comment>
<reference evidence="1" key="1">
    <citation type="journal article" date="2022" name="Int. J. Syst. Evol. Microbiol.">
        <title>Prevotella lacticifex sp. nov., isolated from the rumen of cows.</title>
        <authorList>
            <person name="Shinkai T."/>
            <person name="Ikeyama N."/>
            <person name="Kumagai M."/>
            <person name="Ohmori H."/>
            <person name="Sakamoto M."/>
            <person name="Ohkuma M."/>
            <person name="Mitsumori M."/>
        </authorList>
    </citation>
    <scope>NUCLEOTIDE SEQUENCE</scope>
    <source>
        <strain evidence="1">R5076</strain>
    </source>
</reference>
<dbReference type="EMBL" id="BPUB01000002">
    <property type="protein sequence ID" value="GJG59581.1"/>
    <property type="molecule type" value="Genomic_DNA"/>
</dbReference>
<gene>
    <name evidence="1" type="ORF">PRLR5076_24320</name>
</gene>
<sequence length="142" mass="15618">MIGSQKIISMRKILLSFVVVLALAGCGKSKPVSHEGEIAGKAAAQYYSYLQHGNIKAFVDGTYFSKPIPKSYRALLEKNATTFAGEQDSLHKGIKTVKVSRADVMKNDTTLAAVYLQLAFGDNTSEEVLVPMIKRKGVWYMK</sequence>
<evidence type="ECO:0000313" key="1">
    <source>
        <dbReference type="EMBL" id="GJG59581.1"/>
    </source>
</evidence>
<proteinExistence type="predicted"/>
<keyword evidence="2" id="KW-1185">Reference proteome</keyword>
<dbReference type="AlphaFoldDB" id="A0A9R1CBL0"/>
<evidence type="ECO:0000313" key="2">
    <source>
        <dbReference type="Proteomes" id="UP000825483"/>
    </source>
</evidence>
<dbReference type="Proteomes" id="UP000825483">
    <property type="component" value="Unassembled WGS sequence"/>
</dbReference>
<dbReference type="Gene3D" id="3.10.450.50">
    <property type="match status" value="1"/>
</dbReference>
<name>A0A9R1CBL0_9BACT</name>
<organism evidence="1 2">
    <name type="scientific">Prevotella lacticifex</name>
    <dbReference type="NCBI Taxonomy" id="2854755"/>
    <lineage>
        <taxon>Bacteria</taxon>
        <taxon>Pseudomonadati</taxon>
        <taxon>Bacteroidota</taxon>
        <taxon>Bacteroidia</taxon>
        <taxon>Bacteroidales</taxon>
        <taxon>Prevotellaceae</taxon>
        <taxon>Prevotella</taxon>
    </lineage>
</organism>
<evidence type="ECO:0008006" key="3">
    <source>
        <dbReference type="Google" id="ProtNLM"/>
    </source>
</evidence>
<protein>
    <recommendedName>
        <fullName evidence="3">Lumazine-binding domain protein</fullName>
    </recommendedName>
</protein>